<sequence>MEQNGLGSLSGQAECILCGYGKGYPDALTGTLEFSWEVRGLYGKQDAYRLKVWKQGENELVWDSGWNWSSTQTGVSYEGKPFVSNCDYEAEVSVKISGDLQSSGRVRFSTGFLKRAEWKAVWLKQHEAAGTSAPMFRREFIAENIPKRARLFISGLGYYEAYLNGKRVGDHILDPAWTDFDKRISYVAYDVKEMLLEGKNVIGILLGHGWYGGLKKVLDPCFTMRLIMEFENGSISEVSSGSTRGWLCTSSGPIREESIYDGELYDARDEMAGWSTREYHIPHNGSWLTPLVAEPPEGLLEPQDLEPIRAVKILDPALVTHMEDGTDVVDFGCNIAGVVRINIREPEGTKIVITHAEILDRRGRPNRKNLRKAKACDTYISPGNPAVYQPRFTYHGFRYVQVEGLSEALRPEDIKAVVLRSDVAVRSRFECSDSLVNRIQEMCFQTESNNLHGVPTDCPQRDERQGWLNDLTVRAEEAVYNFEMARFFGKYAQDIADTQGKSSGAIKDTAPYLMCGKAPADPVCSSYLNLPWLIYEHYGIKSILQRFYPGLARWTKYLQDSAENGIVRWGYYGDWASPITESDKSSYGAGAVSKNTPIALMSTGFLYYNQKLLEKIALITGKASESEKWGRAAQRTKLALNREFYNKEKGYYATGSQGANVFMLYLGVVLEEERERVLKNLEKDIKAHRVHLTTGNICTKYLPEVLADNGRIDLAYALVTQTTYPSWGYMLSKGATTAWERWEYVDHGWQLEMASHDHPMYATISAWFYKYLLGIQPLEAGFGTFQVRPYFPIGLKWARGNVHTVRGMIEVSWEKKDICRDGQKQLIQVEIKVPFNSKCSFSLSEAEGEIMADGEIGSRVMELDSGVHNISIFLPQNR</sequence>
<gene>
    <name evidence="8" type="ORF">C7383_101185</name>
</gene>
<dbReference type="PIRSF" id="PIRSF010631">
    <property type="entry name" value="A-rhamnsds"/>
    <property type="match status" value="1"/>
</dbReference>
<dbReference type="Gene3D" id="1.50.10.10">
    <property type="match status" value="1"/>
</dbReference>
<dbReference type="Pfam" id="PF05592">
    <property type="entry name" value="Bac_rhamnosid"/>
    <property type="match status" value="1"/>
</dbReference>
<dbReference type="Proteomes" id="UP000245412">
    <property type="component" value="Unassembled WGS sequence"/>
</dbReference>
<keyword evidence="9" id="KW-1185">Reference proteome</keyword>
<evidence type="ECO:0000256" key="1">
    <source>
        <dbReference type="ARBA" id="ARBA00001445"/>
    </source>
</evidence>
<evidence type="ECO:0000259" key="6">
    <source>
        <dbReference type="Pfam" id="PF17389"/>
    </source>
</evidence>
<evidence type="ECO:0000313" key="8">
    <source>
        <dbReference type="EMBL" id="PWJ78816.1"/>
    </source>
</evidence>
<dbReference type="InterPro" id="IPR012341">
    <property type="entry name" value="6hp_glycosidase-like_sf"/>
</dbReference>
<dbReference type="InterPro" id="IPR008928">
    <property type="entry name" value="6-hairpin_glycosidase_sf"/>
</dbReference>
<dbReference type="GO" id="GO:0005975">
    <property type="term" value="P:carbohydrate metabolic process"/>
    <property type="evidence" value="ECO:0007669"/>
    <property type="project" value="InterPro"/>
</dbReference>
<evidence type="ECO:0000256" key="2">
    <source>
        <dbReference type="ARBA" id="ARBA00012652"/>
    </source>
</evidence>
<reference evidence="8 9" key="1">
    <citation type="submission" date="2018-05" db="EMBL/GenBank/DDBJ databases">
        <authorList>
            <person name="Goeker M."/>
            <person name="Huntemann M."/>
            <person name="Clum A."/>
            <person name="Pillay M."/>
            <person name="Palaniappan K."/>
            <person name="Varghese N."/>
            <person name="Mikhailova N."/>
            <person name="Stamatis D."/>
            <person name="Reddy T."/>
            <person name="Daum C."/>
            <person name="Shapiro N."/>
            <person name="Ivanova N."/>
            <person name="Kyrpides N."/>
            <person name="Woyke T."/>
        </authorList>
    </citation>
    <scope>NUCLEOTIDE SEQUENCE [LARGE SCALE GENOMIC DNA]</scope>
    <source>
        <strain evidence="8 9">DSM 26524</strain>
    </source>
</reference>
<dbReference type="InterPro" id="IPR013737">
    <property type="entry name" value="Bac_rhamnosid_N"/>
</dbReference>
<evidence type="ECO:0000313" key="9">
    <source>
        <dbReference type="Proteomes" id="UP000245412"/>
    </source>
</evidence>
<name>A0AB73T9G5_9FIRM</name>
<dbReference type="PANTHER" id="PTHR33307:SF6">
    <property type="entry name" value="ALPHA-RHAMNOSIDASE (EUROFUNG)-RELATED"/>
    <property type="match status" value="1"/>
</dbReference>
<organism evidence="8 9">
    <name type="scientific">Murimonas intestini</name>
    <dbReference type="NCBI Taxonomy" id="1337051"/>
    <lineage>
        <taxon>Bacteria</taxon>
        <taxon>Bacillati</taxon>
        <taxon>Bacillota</taxon>
        <taxon>Clostridia</taxon>
        <taxon>Lachnospirales</taxon>
        <taxon>Lachnospiraceae</taxon>
        <taxon>Murimonas</taxon>
    </lineage>
</organism>
<evidence type="ECO:0000256" key="3">
    <source>
        <dbReference type="ARBA" id="ARBA00022801"/>
    </source>
</evidence>
<dbReference type="Gene3D" id="2.60.120.260">
    <property type="entry name" value="Galactose-binding domain-like"/>
    <property type="match status" value="2"/>
</dbReference>
<dbReference type="GO" id="GO:0030596">
    <property type="term" value="F:alpha-L-rhamnosidase activity"/>
    <property type="evidence" value="ECO:0007669"/>
    <property type="project" value="UniProtKB-EC"/>
</dbReference>
<proteinExistence type="predicted"/>
<feature type="domain" description="Bacterial alpha-L-rhamnosidase N-terminal" evidence="5">
    <location>
        <begin position="146"/>
        <end position="311"/>
    </location>
</feature>
<feature type="domain" description="Alpha-L-rhamnosidase concanavalin-like" evidence="4">
    <location>
        <begin position="321"/>
        <end position="419"/>
    </location>
</feature>
<dbReference type="InterPro" id="IPR035396">
    <property type="entry name" value="Bac_rhamnosid6H"/>
</dbReference>
<feature type="domain" description="Alpha-L-rhamnosidase six-hairpin glycosidase" evidence="6">
    <location>
        <begin position="427"/>
        <end position="771"/>
    </location>
</feature>
<dbReference type="Pfam" id="PF17390">
    <property type="entry name" value="Bac_rhamnosid_C"/>
    <property type="match status" value="1"/>
</dbReference>
<protein>
    <recommendedName>
        <fullName evidence="2">alpha-L-rhamnosidase</fullName>
        <ecNumber evidence="2">3.2.1.40</ecNumber>
    </recommendedName>
</protein>
<evidence type="ECO:0000259" key="7">
    <source>
        <dbReference type="Pfam" id="PF17390"/>
    </source>
</evidence>
<dbReference type="RefSeq" id="WP_109624260.1">
    <property type="nucleotide sequence ID" value="NZ_CABJAT010000001.1"/>
</dbReference>
<dbReference type="AlphaFoldDB" id="A0AB73T9G5"/>
<dbReference type="Pfam" id="PF08531">
    <property type="entry name" value="Bac_rhamnosid_N"/>
    <property type="match status" value="1"/>
</dbReference>
<dbReference type="Pfam" id="PF17389">
    <property type="entry name" value="Bac_rhamnosid6H"/>
    <property type="match status" value="1"/>
</dbReference>
<dbReference type="PANTHER" id="PTHR33307">
    <property type="entry name" value="ALPHA-RHAMNOSIDASE (EUROFUNG)"/>
    <property type="match status" value="1"/>
</dbReference>
<comment type="caution">
    <text evidence="8">The sequence shown here is derived from an EMBL/GenBank/DDBJ whole genome shotgun (WGS) entry which is preliminary data.</text>
</comment>
<comment type="catalytic activity">
    <reaction evidence="1">
        <text>Hydrolysis of terminal non-reducing alpha-L-rhamnose residues in alpha-L-rhamnosides.</text>
        <dbReference type="EC" id="3.2.1.40"/>
    </reaction>
</comment>
<dbReference type="Gene3D" id="2.60.420.10">
    <property type="entry name" value="Maltose phosphorylase, domain 3"/>
    <property type="match status" value="1"/>
</dbReference>
<dbReference type="InterPro" id="IPR016007">
    <property type="entry name" value="Alpha_rhamnosid"/>
</dbReference>
<dbReference type="EMBL" id="QGGY01000001">
    <property type="protein sequence ID" value="PWJ78816.1"/>
    <property type="molecule type" value="Genomic_DNA"/>
</dbReference>
<dbReference type="Gene3D" id="2.60.40.10">
    <property type="entry name" value="Immunoglobulins"/>
    <property type="match status" value="1"/>
</dbReference>
<evidence type="ECO:0000259" key="4">
    <source>
        <dbReference type="Pfam" id="PF05592"/>
    </source>
</evidence>
<keyword evidence="3" id="KW-0378">Hydrolase</keyword>
<dbReference type="InterPro" id="IPR035398">
    <property type="entry name" value="Bac_rhamnosid_C"/>
</dbReference>
<evidence type="ECO:0000259" key="5">
    <source>
        <dbReference type="Pfam" id="PF08531"/>
    </source>
</evidence>
<feature type="domain" description="Alpha-L-rhamnosidase C-terminal" evidence="7">
    <location>
        <begin position="774"/>
        <end position="852"/>
    </location>
</feature>
<dbReference type="InterPro" id="IPR008902">
    <property type="entry name" value="Rhamnosid_concanavalin"/>
</dbReference>
<dbReference type="EC" id="3.2.1.40" evidence="2"/>
<dbReference type="SUPFAM" id="SSF48208">
    <property type="entry name" value="Six-hairpin glycosidases"/>
    <property type="match status" value="1"/>
</dbReference>
<dbReference type="Pfam" id="PF25788">
    <property type="entry name" value="Ig_Rha78A_N"/>
    <property type="match status" value="1"/>
</dbReference>
<accession>A0AB73T9G5</accession>
<dbReference type="InterPro" id="IPR013783">
    <property type="entry name" value="Ig-like_fold"/>
</dbReference>